<dbReference type="PROSITE" id="PS50405">
    <property type="entry name" value="GST_CTER"/>
    <property type="match status" value="1"/>
</dbReference>
<gene>
    <name evidence="4" type="primary">maiA</name>
    <name evidence="4" type="ORF">C9I94_06720</name>
</gene>
<feature type="domain" description="GST N-terminal" evidence="2">
    <location>
        <begin position="1"/>
        <end position="80"/>
    </location>
</feature>
<evidence type="ECO:0000313" key="4">
    <source>
        <dbReference type="EMBL" id="PSW25342.1"/>
    </source>
</evidence>
<dbReference type="InterPro" id="IPR040079">
    <property type="entry name" value="Glutathione_S-Trfase"/>
</dbReference>
<dbReference type="InterPro" id="IPR004045">
    <property type="entry name" value="Glutathione_S-Trfase_N"/>
</dbReference>
<name>A0A2T3P935_9GAMM</name>
<dbReference type="GO" id="GO:0005737">
    <property type="term" value="C:cytoplasm"/>
    <property type="evidence" value="ECO:0007669"/>
    <property type="project" value="InterPro"/>
</dbReference>
<protein>
    <submittedName>
        <fullName evidence="4">Maleylacetoacetate isomerase</fullName>
    </submittedName>
</protein>
<dbReference type="GO" id="GO:0004364">
    <property type="term" value="F:glutathione transferase activity"/>
    <property type="evidence" value="ECO:0007669"/>
    <property type="project" value="TreeGrafter"/>
</dbReference>
<evidence type="ECO:0000259" key="3">
    <source>
        <dbReference type="PROSITE" id="PS50405"/>
    </source>
</evidence>
<dbReference type="InterPro" id="IPR036249">
    <property type="entry name" value="Thioredoxin-like_sf"/>
</dbReference>
<dbReference type="EMBL" id="PYLZ01000003">
    <property type="protein sequence ID" value="PSW25342.1"/>
    <property type="molecule type" value="Genomic_DNA"/>
</dbReference>
<dbReference type="PANTHER" id="PTHR42673:SF4">
    <property type="entry name" value="MALEYLACETOACETATE ISOMERASE"/>
    <property type="match status" value="1"/>
</dbReference>
<dbReference type="NCBIfam" id="TIGR01262">
    <property type="entry name" value="maiA"/>
    <property type="match status" value="1"/>
</dbReference>
<keyword evidence="5" id="KW-1185">Reference proteome</keyword>
<dbReference type="OrthoDB" id="509852at2"/>
<comment type="similarity">
    <text evidence="1">Belongs to the GST superfamily. Zeta family.</text>
</comment>
<comment type="caution">
    <text evidence="4">The sequence shown here is derived from an EMBL/GenBank/DDBJ whole genome shotgun (WGS) entry which is preliminary data.</text>
</comment>
<reference evidence="4 5" key="1">
    <citation type="submission" date="2018-01" db="EMBL/GenBank/DDBJ databases">
        <title>Whole genome sequencing of Histamine producing bacteria.</title>
        <authorList>
            <person name="Butler K."/>
        </authorList>
    </citation>
    <scope>NUCLEOTIDE SEQUENCE [LARGE SCALE GENOMIC DNA]</scope>
    <source>
        <strain evidence="4 5">DSM 24669</strain>
    </source>
</reference>
<dbReference type="Gene3D" id="1.20.1050.10">
    <property type="match status" value="1"/>
</dbReference>
<dbReference type="SFLD" id="SFLDG00358">
    <property type="entry name" value="Main_(cytGST)"/>
    <property type="match status" value="1"/>
</dbReference>
<dbReference type="InterPro" id="IPR034330">
    <property type="entry name" value="GST_Zeta_C"/>
</dbReference>
<dbReference type="Proteomes" id="UP000240481">
    <property type="component" value="Unassembled WGS sequence"/>
</dbReference>
<dbReference type="GO" id="GO:0016034">
    <property type="term" value="F:maleylacetoacetate isomerase activity"/>
    <property type="evidence" value="ECO:0007669"/>
    <property type="project" value="TreeGrafter"/>
</dbReference>
<keyword evidence="4" id="KW-0413">Isomerase</keyword>
<dbReference type="PANTHER" id="PTHR42673">
    <property type="entry name" value="MALEYLACETOACETATE ISOMERASE"/>
    <property type="match status" value="1"/>
</dbReference>
<dbReference type="AlphaFoldDB" id="A0A2T3P935"/>
<dbReference type="CDD" id="cd03042">
    <property type="entry name" value="GST_N_Zeta"/>
    <property type="match status" value="1"/>
</dbReference>
<dbReference type="SUPFAM" id="SSF52833">
    <property type="entry name" value="Thioredoxin-like"/>
    <property type="match status" value="1"/>
</dbReference>
<dbReference type="SFLD" id="SFLDS00019">
    <property type="entry name" value="Glutathione_Transferase_(cytos"/>
    <property type="match status" value="1"/>
</dbReference>
<dbReference type="RefSeq" id="WP_107302561.1">
    <property type="nucleotide sequence ID" value="NZ_AP024853.1"/>
</dbReference>
<feature type="domain" description="GST C-terminal" evidence="3">
    <location>
        <begin position="85"/>
        <end position="211"/>
    </location>
</feature>
<evidence type="ECO:0000313" key="5">
    <source>
        <dbReference type="Proteomes" id="UP000240481"/>
    </source>
</evidence>
<dbReference type="PROSITE" id="PS50404">
    <property type="entry name" value="GST_NTER"/>
    <property type="match status" value="1"/>
</dbReference>
<dbReference type="InterPro" id="IPR034333">
    <property type="entry name" value="GST_Zeta_N"/>
</dbReference>
<dbReference type="InterPro" id="IPR010987">
    <property type="entry name" value="Glutathione-S-Trfase_C-like"/>
</dbReference>
<dbReference type="Pfam" id="PF02798">
    <property type="entry name" value="GST_N"/>
    <property type="match status" value="1"/>
</dbReference>
<dbReference type="GO" id="GO:0006559">
    <property type="term" value="P:L-phenylalanine catabolic process"/>
    <property type="evidence" value="ECO:0007669"/>
    <property type="project" value="TreeGrafter"/>
</dbReference>
<proteinExistence type="inferred from homology"/>
<evidence type="ECO:0000259" key="2">
    <source>
        <dbReference type="PROSITE" id="PS50404"/>
    </source>
</evidence>
<dbReference type="GO" id="GO:0006749">
    <property type="term" value="P:glutathione metabolic process"/>
    <property type="evidence" value="ECO:0007669"/>
    <property type="project" value="TreeGrafter"/>
</dbReference>
<dbReference type="SUPFAM" id="SSF47616">
    <property type="entry name" value="GST C-terminal domain-like"/>
    <property type="match status" value="1"/>
</dbReference>
<accession>A0A2T3P935</accession>
<organism evidence="4 5">
    <name type="scientific">Photobacterium swingsii</name>
    <dbReference type="NCBI Taxonomy" id="680026"/>
    <lineage>
        <taxon>Bacteria</taxon>
        <taxon>Pseudomonadati</taxon>
        <taxon>Pseudomonadota</taxon>
        <taxon>Gammaproteobacteria</taxon>
        <taxon>Vibrionales</taxon>
        <taxon>Vibrionaceae</taxon>
        <taxon>Photobacterium</taxon>
    </lineage>
</organism>
<dbReference type="InterPro" id="IPR005955">
    <property type="entry name" value="GST_Zeta"/>
</dbReference>
<sequence length="211" mass="24480">MKLYDYYRSSASYRVRIALHLKGLSYETVPISLIDGEHQGDDYRHTNPNQRVPSLENEHGPLGQSLAIIEYLDEIYPVPKLLPNNPWQKAQCRSLAMLIACDIHPLNNLQVLNYLNTELGVRQNEKMVWYHYWLNRGLTAFEHLLMQRTTPTNFCCGDQPTLADLCLIPQIYNARRFNFDLDPFPLINDIDSTCQLLPAFQLAHPDHLDKE</sequence>
<evidence type="ECO:0000256" key="1">
    <source>
        <dbReference type="ARBA" id="ARBA00010007"/>
    </source>
</evidence>
<dbReference type="CDD" id="cd03191">
    <property type="entry name" value="GST_C_Zeta"/>
    <property type="match status" value="1"/>
</dbReference>
<dbReference type="InterPro" id="IPR036282">
    <property type="entry name" value="Glutathione-S-Trfase_C_sf"/>
</dbReference>
<dbReference type="Gene3D" id="3.40.30.10">
    <property type="entry name" value="Glutaredoxin"/>
    <property type="match status" value="1"/>
</dbReference>